<dbReference type="Proteomes" id="UP000035016">
    <property type="component" value="Plasmid pSLE2"/>
</dbReference>
<accession>A0A0F7VRB5</accession>
<reference evidence="2" key="1">
    <citation type="submission" date="2015-02" db="EMBL/GenBank/DDBJ databases">
        <authorList>
            <person name="Gomez-Escribano P.J."/>
        </authorList>
    </citation>
    <scope>NUCLEOTIDE SEQUENCE [LARGE SCALE GENOMIC DNA]</scope>
    <source>
        <strain evidence="2">C34 (DSM 42122 / NRRL B-24963)</strain>
        <plasmid evidence="2">pSLE2</plasmid>
    </source>
</reference>
<sequence>MGRNESSPWVGQHGLEIVLAVAQGFEAQREPVGKRITARLALMDIPDRAPAGQKTASP</sequence>
<protein>
    <submittedName>
        <fullName evidence="1">Putative regulatory protein</fullName>
    </submittedName>
</protein>
<dbReference type="EMBL" id="LN831789">
    <property type="protein sequence ID" value="CQR59316.1"/>
    <property type="molecule type" value="Genomic_DNA"/>
</dbReference>
<dbReference type="RefSeq" id="WP_409351124.1">
    <property type="nucleotide sequence ID" value="NZ_AZSD01000049.1"/>
</dbReference>
<proteinExistence type="predicted"/>
<organism evidence="1 2">
    <name type="scientific">Streptomyces leeuwenhoekii</name>
    <dbReference type="NCBI Taxonomy" id="1437453"/>
    <lineage>
        <taxon>Bacteria</taxon>
        <taxon>Bacillati</taxon>
        <taxon>Actinomycetota</taxon>
        <taxon>Actinomycetes</taxon>
        <taxon>Kitasatosporales</taxon>
        <taxon>Streptomycetaceae</taxon>
        <taxon>Streptomyces</taxon>
    </lineage>
</organism>
<dbReference type="AlphaFoldDB" id="A0A0F7VRB5"/>
<evidence type="ECO:0000313" key="2">
    <source>
        <dbReference type="Proteomes" id="UP000035016"/>
    </source>
</evidence>
<keyword evidence="1" id="KW-0614">Plasmid</keyword>
<gene>
    <name evidence="1" type="primary">sle2_015</name>
</gene>
<evidence type="ECO:0000313" key="1">
    <source>
        <dbReference type="EMBL" id="CQR59316.1"/>
    </source>
</evidence>
<name>A0A0F7VRB5_STRLW</name>
<dbReference type="KEGG" id="sle:sle2_015"/>
<geneLocation type="plasmid" evidence="1 2">
    <name>pSLE2</name>
</geneLocation>